<dbReference type="InterPro" id="IPR050341">
    <property type="entry name" value="PP1_catalytic_subunit"/>
</dbReference>
<feature type="domain" description="Serine/threonine specific protein phosphatases" evidence="1">
    <location>
        <begin position="195"/>
        <end position="477"/>
    </location>
</feature>
<protein>
    <recommendedName>
        <fullName evidence="1">Serine/threonine specific protein phosphatases domain-containing protein</fullName>
    </recommendedName>
</protein>
<dbReference type="EMBL" id="CP104013">
    <property type="protein sequence ID" value="UYP45040.1"/>
    <property type="molecule type" value="Genomic_DNA"/>
</dbReference>
<evidence type="ECO:0000259" key="1">
    <source>
        <dbReference type="SMART" id="SM00156"/>
    </source>
</evidence>
<reference evidence="2" key="1">
    <citation type="submission" date="2022-09" db="EMBL/GenBank/DDBJ databases">
        <title>Actin cytoskeleton and complex cell architecture in an #Asgard archaeon.</title>
        <authorList>
            <person name="Ponce Toledo R.I."/>
            <person name="Schleper C."/>
            <person name="Rodrigues Oliveira T."/>
            <person name="Wollweber F."/>
            <person name="Xu J."/>
            <person name="Rittmann S."/>
            <person name="Klingl A."/>
            <person name="Pilhofer M."/>
        </authorList>
    </citation>
    <scope>NUCLEOTIDE SEQUENCE</scope>
    <source>
        <strain evidence="2">B-35</strain>
    </source>
</reference>
<name>A0ABY6HNF7_9ARCH</name>
<dbReference type="SUPFAM" id="SSF56300">
    <property type="entry name" value="Metallo-dependent phosphatases"/>
    <property type="match status" value="1"/>
</dbReference>
<dbReference type="InterPro" id="IPR029052">
    <property type="entry name" value="Metallo-depent_PP-like"/>
</dbReference>
<gene>
    <name evidence="2" type="ORF">NEF87_001325</name>
</gene>
<sequence>MSDSNPEKIHFFECSSCKTLHLSTSSDIKHYQCSHCNNKIFFKAEKRFLIHCPKCLEYWPKRVVRMAVHEGICECLNQYQCDGLLTIRKRWDGMPAQLVMQKNAFEDAEVISNVSPLPSDKLIGEQIEEIALHNAPNSNVKSSTEDVSSLDPFAEIFSNFDFSLDFATLSPSLTNQIINQYLLSLKLCYFDEIPLNSNDYIHLFSSMIFHLEESKVPLIREPVNYVYYVGDICGDFQQLQNLCNYFIPIIENFPAVKIIFLGNYFNDDHSGIEMFALLSLFTLKYPENVVLLRGAKDFHEMISPLSLQITSESLTPPKFQQIYRLIMHVLSRMPYFHIASMNQGQINILAQNTGIPINSTNPNKPFILNEMDSLLPLGKIKFNELGIDLQRIYTSKPETLSSMDESSGFSQEAFNHFLQANKCHYMVRSNEYLKTGIRFDFTNDLCCTIFSASNIKSHPSAESANYLPKIVRLVPGQSPTIIDAKDGLVSDLDDTFGISPADY</sequence>
<dbReference type="SMART" id="SM00156">
    <property type="entry name" value="PP2Ac"/>
    <property type="match status" value="1"/>
</dbReference>
<dbReference type="Gene3D" id="3.60.21.10">
    <property type="match status" value="1"/>
</dbReference>
<accession>A0ABY6HNF7</accession>
<evidence type="ECO:0000313" key="2">
    <source>
        <dbReference type="EMBL" id="UYP45040.1"/>
    </source>
</evidence>
<dbReference type="InterPro" id="IPR006186">
    <property type="entry name" value="Ser/Thr-sp_prot-phosphatase"/>
</dbReference>
<keyword evidence="3" id="KW-1185">Reference proteome</keyword>
<dbReference type="PANTHER" id="PTHR11668:SF496">
    <property type="entry name" value="SERINE_THREONINE-PROTEIN PHOSPHATASE"/>
    <property type="match status" value="1"/>
</dbReference>
<organism evidence="2 3">
    <name type="scientific">Candidatus Lokiarchaeum ossiferum</name>
    <dbReference type="NCBI Taxonomy" id="2951803"/>
    <lineage>
        <taxon>Archaea</taxon>
        <taxon>Promethearchaeati</taxon>
        <taxon>Promethearchaeota</taxon>
        <taxon>Promethearchaeia</taxon>
        <taxon>Promethearchaeales</taxon>
        <taxon>Promethearchaeaceae</taxon>
        <taxon>Candidatus Lokiarchaeum</taxon>
    </lineage>
</organism>
<dbReference type="PANTHER" id="PTHR11668">
    <property type="entry name" value="SERINE/THREONINE PROTEIN PHOSPHATASE"/>
    <property type="match status" value="1"/>
</dbReference>
<evidence type="ECO:0000313" key="3">
    <source>
        <dbReference type="Proteomes" id="UP001208689"/>
    </source>
</evidence>
<dbReference type="Proteomes" id="UP001208689">
    <property type="component" value="Chromosome"/>
</dbReference>
<proteinExistence type="predicted"/>